<evidence type="ECO:0000256" key="1">
    <source>
        <dbReference type="SAM" id="SignalP"/>
    </source>
</evidence>
<organism evidence="2">
    <name type="scientific">Panicum hallii</name>
    <dbReference type="NCBI Taxonomy" id="206008"/>
    <lineage>
        <taxon>Eukaryota</taxon>
        <taxon>Viridiplantae</taxon>
        <taxon>Streptophyta</taxon>
        <taxon>Embryophyta</taxon>
        <taxon>Tracheophyta</taxon>
        <taxon>Spermatophyta</taxon>
        <taxon>Magnoliopsida</taxon>
        <taxon>Liliopsida</taxon>
        <taxon>Poales</taxon>
        <taxon>Poaceae</taxon>
        <taxon>PACMAD clade</taxon>
        <taxon>Panicoideae</taxon>
        <taxon>Panicodae</taxon>
        <taxon>Paniceae</taxon>
        <taxon>Panicinae</taxon>
        <taxon>Panicum</taxon>
        <taxon>Panicum sect. Panicum</taxon>
    </lineage>
</organism>
<gene>
    <name evidence="2" type="ORF">PAHAL_1G435700</name>
</gene>
<dbReference type="Proteomes" id="UP000243499">
    <property type="component" value="Chromosome 1"/>
</dbReference>
<accession>A0A2T8KY83</accession>
<proteinExistence type="predicted"/>
<name>A0A2T8KY83_9POAL</name>
<dbReference type="Gramene" id="PVH67140">
    <property type="protein sequence ID" value="PVH67140"/>
    <property type="gene ID" value="PAHAL_1G435700"/>
</dbReference>
<dbReference type="EMBL" id="CM008046">
    <property type="protein sequence ID" value="PVH67140.1"/>
    <property type="molecule type" value="Genomic_DNA"/>
</dbReference>
<dbReference type="AlphaFoldDB" id="A0A2T8KY83"/>
<keyword evidence="1" id="KW-0732">Signal</keyword>
<feature type="signal peptide" evidence="1">
    <location>
        <begin position="1"/>
        <end position="16"/>
    </location>
</feature>
<feature type="chain" id="PRO_5015731130" description="Dirigent protein" evidence="1">
    <location>
        <begin position="17"/>
        <end position="138"/>
    </location>
</feature>
<protein>
    <recommendedName>
        <fullName evidence="3">Dirigent protein</fullName>
    </recommendedName>
</protein>
<evidence type="ECO:0008006" key="3">
    <source>
        <dbReference type="Google" id="ProtNLM"/>
    </source>
</evidence>
<evidence type="ECO:0000313" key="2">
    <source>
        <dbReference type="EMBL" id="PVH67140.1"/>
    </source>
</evidence>
<sequence length="138" mass="15129">MAGLLLLLDPIPAASCGKPQGCRRRSRLGSIWLYKEGSSEQMAAGDWRDGESLATLQLATLMPLSNAAQFSFLLLFGGKKAKIANKLASQHGATGFGTYGRRRLTDCFYNFQLSEFFIVPLEKVSRACIQVTCSFLQT</sequence>
<reference evidence="2" key="1">
    <citation type="submission" date="2018-04" db="EMBL/GenBank/DDBJ databases">
        <title>WGS assembly of Panicum hallii.</title>
        <authorList>
            <person name="Lovell J."/>
            <person name="Jenkins J."/>
            <person name="Lowry D."/>
            <person name="Mamidi S."/>
            <person name="Sreedasyam A."/>
            <person name="Weng X."/>
            <person name="Barry K."/>
            <person name="Bonette J."/>
            <person name="Campitelli B."/>
            <person name="Daum C."/>
            <person name="Gordon S."/>
            <person name="Gould B."/>
            <person name="Lipzen A."/>
            <person name="Macqueen A."/>
            <person name="Palacio-Mejia J."/>
            <person name="Plott C."/>
            <person name="Shakirov E."/>
            <person name="Shu S."/>
            <person name="Yoshinaga Y."/>
            <person name="Zane M."/>
            <person name="Rokhsar D."/>
            <person name="Grimwood J."/>
            <person name="Schmutz J."/>
            <person name="Juenger T."/>
        </authorList>
    </citation>
    <scope>NUCLEOTIDE SEQUENCE [LARGE SCALE GENOMIC DNA]</scope>
    <source>
        <strain evidence="2">FIL2</strain>
    </source>
</reference>